<dbReference type="InParanoid" id="A0A6P7GSG0"/>
<protein>
    <submittedName>
        <fullName evidence="1">Protein ZBED8-like</fullName>
    </submittedName>
</protein>
<organism evidence="1">
    <name type="scientific">Diabrotica virgifera virgifera</name>
    <name type="common">western corn rootworm</name>
    <dbReference type="NCBI Taxonomy" id="50390"/>
    <lineage>
        <taxon>Eukaryota</taxon>
        <taxon>Metazoa</taxon>
        <taxon>Ecdysozoa</taxon>
        <taxon>Arthropoda</taxon>
        <taxon>Hexapoda</taxon>
        <taxon>Insecta</taxon>
        <taxon>Pterygota</taxon>
        <taxon>Neoptera</taxon>
        <taxon>Endopterygota</taxon>
        <taxon>Coleoptera</taxon>
        <taxon>Polyphaga</taxon>
        <taxon>Cucujiformia</taxon>
        <taxon>Chrysomeloidea</taxon>
        <taxon>Chrysomelidae</taxon>
        <taxon>Galerucinae</taxon>
        <taxon>Diabroticina</taxon>
        <taxon>Diabroticites</taxon>
        <taxon>Diabrotica</taxon>
    </lineage>
</organism>
<accession>A0A6P7GSG0</accession>
<gene>
    <name evidence="1" type="primary">LOC114341610</name>
</gene>
<sequence length="125" mass="13926">MDNDVKAMPLSNNTISRKIYGMGKYIQKQLVEKLKTRNFSVQVDKLTLRDIEAVLILISCAADGAPNMMGKKNSCLKFMKDANPEIILVHCVIHRENLVAKNISPVINNALYSVIKSIPSIQAIL</sequence>
<reference evidence="1" key="1">
    <citation type="submission" date="2025-08" db="UniProtKB">
        <authorList>
            <consortium name="RefSeq"/>
        </authorList>
    </citation>
    <scope>IDENTIFICATION</scope>
    <source>
        <tissue evidence="1">Whole insect</tissue>
    </source>
</reference>
<evidence type="ECO:0000313" key="1">
    <source>
        <dbReference type="RefSeq" id="XP_028148218.1"/>
    </source>
</evidence>
<dbReference type="RefSeq" id="XP_028148218.1">
    <property type="nucleotide sequence ID" value="XM_028292417.1"/>
</dbReference>
<dbReference type="AlphaFoldDB" id="A0A6P7GSG0"/>
<proteinExistence type="predicted"/>
<name>A0A6P7GSG0_DIAVI</name>
<dbReference type="PANTHER" id="PTHR45913">
    <property type="entry name" value="EPM2A-INTERACTING PROTEIN 1"/>
    <property type="match status" value="1"/>
</dbReference>
<dbReference type="PANTHER" id="PTHR45913:SF22">
    <property type="entry name" value="SCAN BOX DOMAIN-CONTAINING PROTEIN"/>
    <property type="match status" value="1"/>
</dbReference>